<organism evidence="3">
    <name type="scientific">Phytophthora nicotianae</name>
    <name type="common">Potato buckeye rot agent</name>
    <name type="synonym">Phytophthora parasitica</name>
    <dbReference type="NCBI Taxonomy" id="4792"/>
    <lineage>
        <taxon>Eukaryota</taxon>
        <taxon>Sar</taxon>
        <taxon>Stramenopiles</taxon>
        <taxon>Oomycota</taxon>
        <taxon>Peronosporomycetes</taxon>
        <taxon>Peronosporales</taxon>
        <taxon>Peronosporaceae</taxon>
        <taxon>Phytophthora</taxon>
    </lineage>
</organism>
<feature type="region of interest" description="Disordered" evidence="1">
    <location>
        <begin position="29"/>
        <end position="51"/>
    </location>
</feature>
<protein>
    <submittedName>
        <fullName evidence="3">Uncharacterized protein</fullName>
    </submittedName>
</protein>
<reference evidence="3" key="2">
    <citation type="submission" date="2013-11" db="EMBL/GenBank/DDBJ databases">
        <title>The Genome Sequence of Phytophthora parasitica IAC_01/95.</title>
        <authorList>
            <consortium name="The Broad Institute Genomics Platform"/>
            <person name="Russ C."/>
            <person name="Tyler B."/>
            <person name="Panabieres F."/>
            <person name="Shan W."/>
            <person name="Tripathy S."/>
            <person name="Grunwald N."/>
            <person name="Machado M."/>
            <person name="Johnson C.S."/>
            <person name="Arredondo F."/>
            <person name="Hong C."/>
            <person name="Coffey M."/>
            <person name="Young S.K."/>
            <person name="Zeng Q."/>
            <person name="Gargeya S."/>
            <person name="Fitzgerald M."/>
            <person name="Abouelleil A."/>
            <person name="Alvarado L."/>
            <person name="Chapman S.B."/>
            <person name="Gainer-Dewar J."/>
            <person name="Goldberg J."/>
            <person name="Griggs A."/>
            <person name="Gujja S."/>
            <person name="Hansen M."/>
            <person name="Howarth C."/>
            <person name="Imamovic A."/>
            <person name="Ireland A."/>
            <person name="Larimer J."/>
            <person name="McCowan C."/>
            <person name="Murphy C."/>
            <person name="Pearson M."/>
            <person name="Poon T.W."/>
            <person name="Priest M."/>
            <person name="Roberts A."/>
            <person name="Saif S."/>
            <person name="Shea T."/>
            <person name="Sykes S."/>
            <person name="Wortman J."/>
            <person name="Nusbaum C."/>
            <person name="Birren B."/>
        </authorList>
    </citation>
    <scope>NUCLEOTIDE SEQUENCE [LARGE SCALE GENOMIC DNA]</scope>
    <source>
        <strain evidence="3">IAC_01/95</strain>
    </source>
</reference>
<dbReference type="Proteomes" id="UP000054532">
    <property type="component" value="Unassembled WGS sequence"/>
</dbReference>
<reference evidence="2" key="1">
    <citation type="submission" date="2013-11" db="EMBL/GenBank/DDBJ databases">
        <title>The Genome Sequence of Phytophthora parasitica CJ05E6.</title>
        <authorList>
            <consortium name="The Broad Institute Genomics Platform"/>
            <person name="Russ C."/>
            <person name="Tyler B."/>
            <person name="Panabieres F."/>
            <person name="Shan W."/>
            <person name="Tripathy S."/>
            <person name="Grunwald N."/>
            <person name="Machado M."/>
            <person name="Johnson C.S."/>
            <person name="Arredondo F."/>
            <person name="Hong C."/>
            <person name="Coffey M."/>
            <person name="Young S.K."/>
            <person name="Zeng Q."/>
            <person name="Gargeya S."/>
            <person name="Fitzgerald M."/>
            <person name="Abouelleil A."/>
            <person name="Alvarado L."/>
            <person name="Chapman S.B."/>
            <person name="Gainer-Dewar J."/>
            <person name="Goldberg J."/>
            <person name="Griggs A."/>
            <person name="Gujja S."/>
            <person name="Hansen M."/>
            <person name="Howarth C."/>
            <person name="Imamovic A."/>
            <person name="Ireland A."/>
            <person name="Larimer J."/>
            <person name="McCowan C."/>
            <person name="Murphy C."/>
            <person name="Pearson M."/>
            <person name="Poon T.W."/>
            <person name="Priest M."/>
            <person name="Roberts A."/>
            <person name="Saif S."/>
            <person name="Shea T."/>
            <person name="Sykes S."/>
            <person name="Wortman J."/>
            <person name="Nusbaum C."/>
            <person name="Birren B."/>
        </authorList>
    </citation>
    <scope>NUCLEOTIDE SEQUENCE [LARGE SCALE GENOMIC DNA]</scope>
    <source>
        <strain evidence="2">CJ05E6</strain>
    </source>
</reference>
<dbReference type="AlphaFoldDB" id="W2MBG2"/>
<proteinExistence type="predicted"/>
<dbReference type="Proteomes" id="UP000053864">
    <property type="component" value="Unassembled WGS sequence"/>
</dbReference>
<dbReference type="EMBL" id="KI676206">
    <property type="protein sequence ID" value="ETL26517.1"/>
    <property type="molecule type" value="Genomic_DNA"/>
</dbReference>
<evidence type="ECO:0000313" key="3">
    <source>
        <dbReference type="EMBL" id="ETM32983.1"/>
    </source>
</evidence>
<dbReference type="EMBL" id="KI696164">
    <property type="protein sequence ID" value="ETM32983.1"/>
    <property type="molecule type" value="Genomic_DNA"/>
</dbReference>
<gene>
    <name evidence="3" type="ORF">L914_19724</name>
    <name evidence="2" type="ORF">L916_19826</name>
</gene>
<sequence length="51" mass="6114">MNFLHSVENALRNRLRSFRMRYDARGMTRYPGTRSRETCANRGRQLARQLV</sequence>
<accession>W2MBG2</accession>
<evidence type="ECO:0000313" key="2">
    <source>
        <dbReference type="EMBL" id="ETL26517.1"/>
    </source>
</evidence>
<evidence type="ECO:0000256" key="1">
    <source>
        <dbReference type="SAM" id="MobiDB-lite"/>
    </source>
</evidence>
<name>W2MBG2_PHYNI</name>